<reference evidence="1" key="1">
    <citation type="submission" date="2024-03" db="EMBL/GenBank/DDBJ databases">
        <title>Novel Streptomyces species of biotechnological and ecological value are a feature of Machair soil.</title>
        <authorList>
            <person name="Prole J.R."/>
            <person name="Goodfellow M."/>
            <person name="Allenby N."/>
            <person name="Ward A.C."/>
        </authorList>
    </citation>
    <scope>NUCLEOTIDE SEQUENCE</scope>
    <source>
        <strain evidence="1">MS2.AVA.5</strain>
    </source>
</reference>
<accession>A0ACC6PKV7</accession>
<comment type="caution">
    <text evidence="1">The sequence shown here is derived from an EMBL/GenBank/DDBJ whole genome shotgun (WGS) entry which is preliminary data.</text>
</comment>
<dbReference type="Proteomes" id="UP001377168">
    <property type="component" value="Unassembled WGS sequence"/>
</dbReference>
<evidence type="ECO:0000313" key="1">
    <source>
        <dbReference type="EMBL" id="MEJ8632088.1"/>
    </source>
</evidence>
<proteinExistence type="predicted"/>
<dbReference type="EMBL" id="JBBKAJ010000003">
    <property type="protein sequence ID" value="MEJ8632088.1"/>
    <property type="molecule type" value="Genomic_DNA"/>
</dbReference>
<keyword evidence="2" id="KW-1185">Reference proteome</keyword>
<gene>
    <name evidence="1" type="ORF">WKI67_01085</name>
</gene>
<organism evidence="1 2">
    <name type="scientific">Streptomyces achmelvichensis</name>
    <dbReference type="NCBI Taxonomy" id="3134111"/>
    <lineage>
        <taxon>Bacteria</taxon>
        <taxon>Bacillati</taxon>
        <taxon>Actinomycetota</taxon>
        <taxon>Actinomycetes</taxon>
        <taxon>Kitasatosporales</taxon>
        <taxon>Streptomycetaceae</taxon>
        <taxon>Streptomyces</taxon>
    </lineage>
</organism>
<protein>
    <submittedName>
        <fullName evidence="1">Uncharacterized protein</fullName>
    </submittedName>
</protein>
<sequence>MSTPYSFPDDLRALQLELSRVRAAYEAHCHTLPWSVNPMTGVTYERPLMGGRVEPVAHPDSPGYTPEQFEADRTFRSKLVELAAAIHAHPWWADVPKGEGVDARMALKHVEAEQPAAESAV</sequence>
<name>A0ACC6PKV7_9ACTN</name>
<evidence type="ECO:0000313" key="2">
    <source>
        <dbReference type="Proteomes" id="UP001377168"/>
    </source>
</evidence>